<comment type="caution">
    <text evidence="2">The sequence shown here is derived from an EMBL/GenBank/DDBJ whole genome shotgun (WGS) entry which is preliminary data.</text>
</comment>
<dbReference type="PANTHER" id="PTHR43721:SF11">
    <property type="entry name" value="SELENOCYSTEINE-SPECIFIC ELONGATION FACTOR"/>
    <property type="match status" value="1"/>
</dbReference>
<evidence type="ECO:0000256" key="1">
    <source>
        <dbReference type="SAM" id="MobiDB-lite"/>
    </source>
</evidence>
<dbReference type="Proteomes" id="UP001432027">
    <property type="component" value="Unassembled WGS sequence"/>
</dbReference>
<keyword evidence="3" id="KW-1185">Reference proteome</keyword>
<dbReference type="SUPFAM" id="SSF50447">
    <property type="entry name" value="Translation proteins"/>
    <property type="match status" value="1"/>
</dbReference>
<dbReference type="InterPro" id="IPR009000">
    <property type="entry name" value="Transl_B-barrel_sf"/>
</dbReference>
<gene>
    <name evidence="2" type="ORF">PENTCL1PPCAC_22527</name>
</gene>
<accession>A0AAV5U1W7</accession>
<name>A0AAV5U1W7_9BILA</name>
<organism evidence="2 3">
    <name type="scientific">Pristionchus entomophagus</name>
    <dbReference type="NCBI Taxonomy" id="358040"/>
    <lineage>
        <taxon>Eukaryota</taxon>
        <taxon>Metazoa</taxon>
        <taxon>Ecdysozoa</taxon>
        <taxon>Nematoda</taxon>
        <taxon>Chromadorea</taxon>
        <taxon>Rhabditida</taxon>
        <taxon>Rhabditina</taxon>
        <taxon>Diplogasteromorpha</taxon>
        <taxon>Diplogasteroidea</taxon>
        <taxon>Neodiplogasteridae</taxon>
        <taxon>Pristionchus</taxon>
    </lineage>
</organism>
<dbReference type="InterPro" id="IPR050055">
    <property type="entry name" value="EF-Tu_GTPase"/>
</dbReference>
<evidence type="ECO:0000313" key="2">
    <source>
        <dbReference type="EMBL" id="GMT00353.1"/>
    </source>
</evidence>
<dbReference type="PANTHER" id="PTHR43721">
    <property type="entry name" value="ELONGATION FACTOR TU-RELATED"/>
    <property type="match status" value="1"/>
</dbReference>
<dbReference type="GO" id="GO:0001514">
    <property type="term" value="P:selenocysteine incorporation"/>
    <property type="evidence" value="ECO:0007669"/>
    <property type="project" value="TreeGrafter"/>
</dbReference>
<dbReference type="EMBL" id="BTSX01000005">
    <property type="protein sequence ID" value="GMT00353.1"/>
    <property type="molecule type" value="Genomic_DNA"/>
</dbReference>
<dbReference type="Gene3D" id="2.40.30.10">
    <property type="entry name" value="Translation factors"/>
    <property type="match status" value="1"/>
</dbReference>
<evidence type="ECO:0000313" key="3">
    <source>
        <dbReference type="Proteomes" id="UP001432027"/>
    </source>
</evidence>
<sequence>MIVVMTKEDIASGEQMEGAEKSVKRAFKTLGVKEIPKIIRVNLPIGRNEGRSDQSSQKSIEELITGNGEASSSSLPSLPSPLIAIDHCFAVKGKGNVMTGSVLNGEIRVGTEIEIGMTKERRESEGITVMEGRKGKDHCW</sequence>
<feature type="region of interest" description="Disordered" evidence="1">
    <location>
        <begin position="43"/>
        <end position="76"/>
    </location>
</feature>
<dbReference type="GO" id="GO:0003746">
    <property type="term" value="F:translation elongation factor activity"/>
    <property type="evidence" value="ECO:0007669"/>
    <property type="project" value="TreeGrafter"/>
</dbReference>
<proteinExistence type="predicted"/>
<reference evidence="2" key="1">
    <citation type="submission" date="2023-10" db="EMBL/GenBank/DDBJ databases">
        <title>Genome assembly of Pristionchus species.</title>
        <authorList>
            <person name="Yoshida K."/>
            <person name="Sommer R.J."/>
        </authorList>
    </citation>
    <scope>NUCLEOTIDE SEQUENCE</scope>
    <source>
        <strain evidence="2">RS0144</strain>
    </source>
</reference>
<evidence type="ECO:0008006" key="4">
    <source>
        <dbReference type="Google" id="ProtNLM"/>
    </source>
</evidence>
<dbReference type="AlphaFoldDB" id="A0AAV5U1W7"/>
<protein>
    <recommendedName>
        <fullName evidence="4">Translation elongation factor EFTu-like domain-containing protein</fullName>
    </recommendedName>
</protein>